<accession>A0A8I1DIQ3</accession>
<dbReference type="PROSITE" id="PS50093">
    <property type="entry name" value="PKD"/>
    <property type="match status" value="1"/>
</dbReference>
<dbReference type="InterPro" id="IPR048530">
    <property type="entry name" value="FAM171_N"/>
</dbReference>
<dbReference type="RefSeq" id="WP_198114537.1">
    <property type="nucleotide sequence ID" value="NZ_CP092085.1"/>
</dbReference>
<dbReference type="SMART" id="SM00089">
    <property type="entry name" value="PKD"/>
    <property type="match status" value="1"/>
</dbReference>
<dbReference type="EMBL" id="CP092085">
    <property type="protein sequence ID" value="UUN98315.1"/>
    <property type="molecule type" value="Genomic_DNA"/>
</dbReference>
<evidence type="ECO:0000313" key="1">
    <source>
        <dbReference type="EMBL" id="UUN98315.1"/>
    </source>
</evidence>
<dbReference type="InterPro" id="IPR013783">
    <property type="entry name" value="Ig-like_fold"/>
</dbReference>
<dbReference type="SUPFAM" id="SSF49299">
    <property type="entry name" value="PKD domain"/>
    <property type="match status" value="1"/>
</dbReference>
<dbReference type="InterPro" id="IPR035986">
    <property type="entry name" value="PKD_dom_sf"/>
</dbReference>
<dbReference type="AlphaFoldDB" id="A0A8I1DIQ3"/>
<protein>
    <submittedName>
        <fullName evidence="1">PKD domain-containing protein</fullName>
    </submittedName>
</protein>
<dbReference type="InterPro" id="IPR022409">
    <property type="entry name" value="PKD/Chitinase_dom"/>
</dbReference>
<reference evidence="1" key="1">
    <citation type="submission" date="2022-02" db="EMBL/GenBank/DDBJ databases">
        <title>Characterization of Tn125 harboring carbapenem-resistant Acinetobacter bereziniae clinical isolates.</title>
        <authorList>
            <person name="Wong N.-K."/>
            <person name="Pan Q."/>
        </authorList>
    </citation>
    <scope>NUCLEOTIDE SEQUENCE</scope>
    <source>
        <strain evidence="1">GD03393</strain>
    </source>
</reference>
<evidence type="ECO:0000313" key="2">
    <source>
        <dbReference type="Proteomes" id="UP000644140"/>
    </source>
</evidence>
<dbReference type="InterPro" id="IPR000601">
    <property type="entry name" value="PKD_dom"/>
</dbReference>
<dbReference type="Gene3D" id="2.60.40.10">
    <property type="entry name" value="Immunoglobulins"/>
    <property type="match status" value="1"/>
</dbReference>
<name>A0A8I1DIQ3_ACIBZ</name>
<sequence length="667" mass="71783">MKNYIKWVLLAFIGLFLVACKPTAKFEYSPVAPSTGEIVKFDATKSTVYKAKEGNAIRTYAWNFGDGTQGTGATVEHTYTQVGQYTVTLNVTDLAGQTSSTTQKIKVKQGAITTNKQVAILVQTVNGTSIPDADVTILGQRIKTDQNGRASLNLILPQATKTVVAQFEKAGFIGQSIVYEVANLKALSVNLLAIKQVVPVSEISMAQVIQSQNLGATITIPANAFVKNNGELATGAVNVEFTPWDITNADLNAMPANGVAKDAQGKIVDLISAGMITATFKDANGQELQFANGKTADIQMNLPVKSLNNQEMKAGTEIPMWYFDESSGLWIEEGKGQVITSNQSATGLAVHATVRHFSTWNWDLKFENAGSVFVQCQSSGEAIPCYVTAKITLNDDSALTKSNSVAKEGLTVVNMPSSGTIYWSAKDLTGTLLGEKTSTTAGNVIIDLGKPTTDHFIKCELPNGTALSCSGKINEKFDFSVAQDGGRLITGINDSDGQLDWSAQSALIFETNQWVRYKGKQVSGLNGNVNIVLTDREVVYSSSKGLTFPAVCTSLIDSSNGPIEPNGNWEVMPELIGKSCNIEITVYGLDGVEEETLTFNAIYGKPVQIQLPNQYSGFLASGKGPIGYLSIYALIQDNGQEWVERIDFESEPDQNAMIKLLMGAPDW</sequence>
<proteinExistence type="predicted"/>
<gene>
    <name evidence="1" type="ORF">I9054_002285</name>
</gene>
<dbReference type="Proteomes" id="UP000644140">
    <property type="component" value="Chromosome"/>
</dbReference>
<dbReference type="Pfam" id="PF18911">
    <property type="entry name" value="PKD_4"/>
    <property type="match status" value="1"/>
</dbReference>
<dbReference type="Pfam" id="PF10577">
    <property type="entry name" value="FAM171A1-2-B_N"/>
    <property type="match status" value="1"/>
</dbReference>
<dbReference type="PROSITE" id="PS51257">
    <property type="entry name" value="PROKAR_LIPOPROTEIN"/>
    <property type="match status" value="1"/>
</dbReference>
<organism evidence="1 2">
    <name type="scientific">Acinetobacter bereziniae</name>
    <name type="common">Acinetobacter genomosp. 10</name>
    <dbReference type="NCBI Taxonomy" id="106648"/>
    <lineage>
        <taxon>Bacteria</taxon>
        <taxon>Pseudomonadati</taxon>
        <taxon>Pseudomonadota</taxon>
        <taxon>Gammaproteobacteria</taxon>
        <taxon>Moraxellales</taxon>
        <taxon>Moraxellaceae</taxon>
        <taxon>Acinetobacter</taxon>
    </lineage>
</organism>
<dbReference type="CDD" id="cd00146">
    <property type="entry name" value="PKD"/>
    <property type="match status" value="1"/>
</dbReference>